<evidence type="ECO:0000313" key="7">
    <source>
        <dbReference type="EMBL" id="SCB58346.1"/>
    </source>
</evidence>
<evidence type="ECO:0000256" key="3">
    <source>
        <dbReference type="ARBA" id="ARBA00022989"/>
    </source>
</evidence>
<keyword evidence="3 5" id="KW-1133">Transmembrane helix</keyword>
<dbReference type="EMBL" id="FMAJ01000004">
    <property type="protein sequence ID" value="SCB58346.1"/>
    <property type="molecule type" value="Genomic_DNA"/>
</dbReference>
<dbReference type="GO" id="GO:0000271">
    <property type="term" value="P:polysaccharide biosynthetic process"/>
    <property type="evidence" value="ECO:0007669"/>
    <property type="project" value="InterPro"/>
</dbReference>
<dbReference type="RefSeq" id="WP_092750179.1">
    <property type="nucleotide sequence ID" value="NZ_FMAJ01000004.1"/>
</dbReference>
<dbReference type="AlphaFoldDB" id="A0A1C3Y1S8"/>
<accession>A0A1C3Y1S8</accession>
<dbReference type="InterPro" id="IPR007267">
    <property type="entry name" value="GtrA_DPMS_TM"/>
</dbReference>
<dbReference type="STRING" id="1138170.GA0061105_104272"/>
<evidence type="ECO:0000259" key="6">
    <source>
        <dbReference type="Pfam" id="PF04138"/>
    </source>
</evidence>
<gene>
    <name evidence="7" type="ORF">GA0061105_104272</name>
</gene>
<evidence type="ECO:0000256" key="2">
    <source>
        <dbReference type="ARBA" id="ARBA00022692"/>
    </source>
</evidence>
<evidence type="ECO:0000256" key="4">
    <source>
        <dbReference type="ARBA" id="ARBA00023136"/>
    </source>
</evidence>
<proteinExistence type="predicted"/>
<organism evidence="7 8">
    <name type="scientific">Rhizobium aethiopicum</name>
    <dbReference type="NCBI Taxonomy" id="1138170"/>
    <lineage>
        <taxon>Bacteria</taxon>
        <taxon>Pseudomonadati</taxon>
        <taxon>Pseudomonadota</taxon>
        <taxon>Alphaproteobacteria</taxon>
        <taxon>Hyphomicrobiales</taxon>
        <taxon>Rhizobiaceae</taxon>
        <taxon>Rhizobium/Agrobacterium group</taxon>
        <taxon>Rhizobium</taxon>
    </lineage>
</organism>
<name>A0A1C3Y1S8_9HYPH</name>
<keyword evidence="2 5" id="KW-0812">Transmembrane</keyword>
<evidence type="ECO:0000313" key="8">
    <source>
        <dbReference type="Proteomes" id="UP000198723"/>
    </source>
</evidence>
<keyword evidence="4 5" id="KW-0472">Membrane</keyword>
<feature type="transmembrane region" description="Helical" evidence="5">
    <location>
        <begin position="20"/>
        <end position="39"/>
    </location>
</feature>
<feature type="transmembrane region" description="Helical" evidence="5">
    <location>
        <begin position="45"/>
        <end position="63"/>
    </location>
</feature>
<feature type="transmembrane region" description="Helical" evidence="5">
    <location>
        <begin position="112"/>
        <end position="132"/>
    </location>
</feature>
<protein>
    <submittedName>
        <fullName evidence="7">Putative flippase GtrA (Transmembrane translocase of bactoprenol-linked glucose)</fullName>
    </submittedName>
</protein>
<evidence type="ECO:0000256" key="5">
    <source>
        <dbReference type="SAM" id="Phobius"/>
    </source>
</evidence>
<dbReference type="Proteomes" id="UP000198723">
    <property type="component" value="Unassembled WGS sequence"/>
</dbReference>
<dbReference type="NCBIfam" id="NF037976">
    <property type="entry name" value="gtrA_1"/>
    <property type="match status" value="1"/>
</dbReference>
<feature type="domain" description="GtrA/DPMS transmembrane" evidence="6">
    <location>
        <begin position="17"/>
        <end position="138"/>
    </location>
</feature>
<dbReference type="Pfam" id="PF04138">
    <property type="entry name" value="GtrA_DPMS_TM"/>
    <property type="match status" value="1"/>
</dbReference>
<comment type="subcellular location">
    <subcellularLocation>
        <location evidence="1">Membrane</location>
        <topology evidence="1">Multi-pass membrane protein</topology>
    </subcellularLocation>
</comment>
<reference evidence="7 8" key="1">
    <citation type="submission" date="2016-08" db="EMBL/GenBank/DDBJ databases">
        <authorList>
            <person name="Seilhamer J.J."/>
        </authorList>
    </citation>
    <scope>NUCLEOTIDE SEQUENCE [LARGE SCALE GENOMIC DNA]</scope>
    <source>
        <strain evidence="7 8">HBR26</strain>
    </source>
</reference>
<feature type="transmembrane region" description="Helical" evidence="5">
    <location>
        <begin position="84"/>
        <end position="106"/>
    </location>
</feature>
<sequence length="143" mass="15879">MDFQSLQPGTRVGVATRYCAFAMLSTAANFAVQAVVVQMAPSPNLMPSILAGTAAGFGLKYFLDKRWIFFDRYTSHGDEMLKAALYGLFSVLTTLIFWGFEIAFWTVWKTELAKYTGGAIGLAIGYVSKYALDRKFVFKPEEA</sequence>
<dbReference type="GO" id="GO:0016020">
    <property type="term" value="C:membrane"/>
    <property type="evidence" value="ECO:0007669"/>
    <property type="project" value="UniProtKB-SubCell"/>
</dbReference>
<evidence type="ECO:0000256" key="1">
    <source>
        <dbReference type="ARBA" id="ARBA00004141"/>
    </source>
</evidence>